<gene>
    <name evidence="1" type="ORF">EVAR_83772_1</name>
</gene>
<name>A0A4C1WFF9_EUMVA</name>
<sequence length="239" mass="27537">MYQPITLLNIMGKLHERLLKSRLQQTADRLQPPFQHDFIRNRGTGTQNLRIGKFITDALEEKKSRITRAVAKPTGASESPTATRNRYHTESPKALSWAWSFSTCTCTTFETSGTASADSSSSRFSMFTHKRNYYRTIRIRDEEIEYKNNIKYLGVHLDKTMTMCKQTGYVVQKARRVRDAPAPVIEWHFKIDLTVKLVVVQACLFPILDYGVVQLLRYSKSNLLKIEWLSKPLDNSQNA</sequence>
<evidence type="ECO:0000313" key="2">
    <source>
        <dbReference type="Proteomes" id="UP000299102"/>
    </source>
</evidence>
<evidence type="ECO:0000313" key="1">
    <source>
        <dbReference type="EMBL" id="GBP49823.1"/>
    </source>
</evidence>
<accession>A0A4C1WFF9</accession>
<proteinExistence type="predicted"/>
<dbReference type="OrthoDB" id="7429635at2759"/>
<dbReference type="EMBL" id="BGZK01000553">
    <property type="protein sequence ID" value="GBP49823.1"/>
    <property type="molecule type" value="Genomic_DNA"/>
</dbReference>
<dbReference type="Proteomes" id="UP000299102">
    <property type="component" value="Unassembled WGS sequence"/>
</dbReference>
<organism evidence="1 2">
    <name type="scientific">Eumeta variegata</name>
    <name type="common">Bagworm moth</name>
    <name type="synonym">Eumeta japonica</name>
    <dbReference type="NCBI Taxonomy" id="151549"/>
    <lineage>
        <taxon>Eukaryota</taxon>
        <taxon>Metazoa</taxon>
        <taxon>Ecdysozoa</taxon>
        <taxon>Arthropoda</taxon>
        <taxon>Hexapoda</taxon>
        <taxon>Insecta</taxon>
        <taxon>Pterygota</taxon>
        <taxon>Neoptera</taxon>
        <taxon>Endopterygota</taxon>
        <taxon>Lepidoptera</taxon>
        <taxon>Glossata</taxon>
        <taxon>Ditrysia</taxon>
        <taxon>Tineoidea</taxon>
        <taxon>Psychidae</taxon>
        <taxon>Oiketicinae</taxon>
        <taxon>Eumeta</taxon>
    </lineage>
</organism>
<reference evidence="1 2" key="1">
    <citation type="journal article" date="2019" name="Commun. Biol.">
        <title>The bagworm genome reveals a unique fibroin gene that provides high tensile strength.</title>
        <authorList>
            <person name="Kono N."/>
            <person name="Nakamura H."/>
            <person name="Ohtoshi R."/>
            <person name="Tomita M."/>
            <person name="Numata K."/>
            <person name="Arakawa K."/>
        </authorList>
    </citation>
    <scope>NUCLEOTIDE SEQUENCE [LARGE SCALE GENOMIC DNA]</scope>
</reference>
<keyword evidence="2" id="KW-1185">Reference proteome</keyword>
<dbReference type="AlphaFoldDB" id="A0A4C1WFF9"/>
<protein>
    <submittedName>
        <fullName evidence="1">Uncharacterized protein</fullName>
    </submittedName>
</protein>
<comment type="caution">
    <text evidence="1">The sequence shown here is derived from an EMBL/GenBank/DDBJ whole genome shotgun (WGS) entry which is preliminary data.</text>
</comment>